<reference evidence="4" key="1">
    <citation type="journal article" date="2012" name="MBio">
        <title>Comparative genome analysis of Trichophyton rubrum and related dermatophytes reveals candidate genes involved in infection.</title>
        <authorList>
            <person name="Martinez D.A."/>
            <person name="Oliver B.G."/>
            <person name="Graeser Y."/>
            <person name="Goldberg J.M."/>
            <person name="Li W."/>
            <person name="Martinez-Rossi N.M."/>
            <person name="Monod M."/>
            <person name="Shelest E."/>
            <person name="Barton R.C."/>
            <person name="Birch E."/>
            <person name="Brakhage A.A."/>
            <person name="Chen Z."/>
            <person name="Gurr S.J."/>
            <person name="Heiman D."/>
            <person name="Heitman J."/>
            <person name="Kosti I."/>
            <person name="Rossi A."/>
            <person name="Saif S."/>
            <person name="Samalova M."/>
            <person name="Saunders C.W."/>
            <person name="Shea T."/>
            <person name="Summerbell R.C."/>
            <person name="Xu J."/>
            <person name="Young S."/>
            <person name="Zeng Q."/>
            <person name="Birren B.W."/>
            <person name="Cuomo C.A."/>
            <person name="White T.C."/>
        </authorList>
    </citation>
    <scope>NUCLEOTIDE SEQUENCE [LARGE SCALE GENOMIC DNA]</scope>
    <source>
        <strain evidence="4">ATCC MYA-4604 / CBS 118893</strain>
    </source>
</reference>
<name>E5R1X2_ARTGP</name>
<dbReference type="VEuPathDB" id="FungiDB:MGYG_00009"/>
<gene>
    <name evidence="3" type="ORF">MGYG_00009</name>
</gene>
<proteinExistence type="predicted"/>
<feature type="region of interest" description="Disordered" evidence="1">
    <location>
        <begin position="281"/>
        <end position="303"/>
    </location>
</feature>
<keyword evidence="4" id="KW-1185">Reference proteome</keyword>
<dbReference type="Proteomes" id="UP000002669">
    <property type="component" value="Unassembled WGS sequence"/>
</dbReference>
<dbReference type="OrthoDB" id="3647246at2759"/>
<evidence type="ECO:0000313" key="3">
    <source>
        <dbReference type="EMBL" id="EFQ96965.1"/>
    </source>
</evidence>
<dbReference type="OMA" id="TTIDFMQ"/>
<dbReference type="AlphaFoldDB" id="E5R1X2"/>
<protein>
    <recommendedName>
        <fullName evidence="2">DUF7102 domain-containing protein</fullName>
    </recommendedName>
</protein>
<dbReference type="GeneID" id="10031257"/>
<feature type="domain" description="DUF7102" evidence="2">
    <location>
        <begin position="342"/>
        <end position="511"/>
    </location>
</feature>
<accession>E5R1X2</accession>
<evidence type="ECO:0000259" key="2">
    <source>
        <dbReference type="Pfam" id="PF23394"/>
    </source>
</evidence>
<feature type="compositionally biased region" description="Polar residues" evidence="1">
    <location>
        <begin position="284"/>
        <end position="299"/>
    </location>
</feature>
<evidence type="ECO:0000313" key="4">
    <source>
        <dbReference type="Proteomes" id="UP000002669"/>
    </source>
</evidence>
<evidence type="ECO:0000256" key="1">
    <source>
        <dbReference type="SAM" id="MobiDB-lite"/>
    </source>
</evidence>
<dbReference type="RefSeq" id="XP_003175917.1">
    <property type="nucleotide sequence ID" value="XM_003175869.1"/>
</dbReference>
<dbReference type="EMBL" id="DS989822">
    <property type="protein sequence ID" value="EFQ96965.1"/>
    <property type="molecule type" value="Genomic_DNA"/>
</dbReference>
<dbReference type="InterPro" id="IPR055528">
    <property type="entry name" value="DUF7102"/>
</dbReference>
<dbReference type="Pfam" id="PF23394">
    <property type="entry name" value="DUF7102"/>
    <property type="match status" value="1"/>
</dbReference>
<sequence length="659" mass="73270">MTYSDSGEPLLLEYARSHGIALEQQAFDPKMALDGLDTLDSQILDYHVLNGLADDGHRVVKFTKAVGSEKFSPARASCELLSSILGLHKEYMNAKPMPLSHQLLPDWYMAEQVKISSPILSQEASPWLGSAPAAASLLDPSGMQVPLEKLNDEFDEGLAFPNHYTDLRDEILEATMGEKIVCHSATSSIIQQILSHGELRKLGYQKPAYHHQLNEELGSFELRPRTVDKEGFKVTNNSSPAKIPDNTHLQLFQAETLRPLLPDSFSASDSVSSFMEALGKEKPLNNSKNSSTMPQSSTHCHNKTKADDGLQTVGLPVPPDKNSHIILLDKLPPPSDTQWPIVLFLSIDLLTTHGSLIHKLETLTNPPTLLFQELPTYNTYVDKGLSLRDADIILSPKVGMLLVTTMDFMQLHLPGHAIQLKSGIKLNSPFQERIYRICERFDELYIFTLHSAGPTATRPPVSVKQSTYDAMASIRAFCCSLNMYSTMRVLDVSSDVTILAHWIVSLGKKHQSLMLEGSIEVIFGRPCSLPPERHIPDFKPLSNTIDEQFLTQCLELNGFAAAFVLHMLSPILAQEQGTDQGLLVMVTFPREKSAPFPVREALLAGLRELFDGKSKGKPNLKSLLGERGFSRVRDRMRCIVLQQFVPNPQATTRYNNIQV</sequence>
<dbReference type="HOGENOM" id="CLU_422224_0_0_1"/>
<dbReference type="eggNOG" id="ENOG502RXCE">
    <property type="taxonomic scope" value="Eukaryota"/>
</dbReference>
<dbReference type="InParanoid" id="E5R1X2"/>
<organism evidence="4">
    <name type="scientific">Arthroderma gypseum (strain ATCC MYA-4604 / CBS 118893)</name>
    <name type="common">Microsporum gypseum</name>
    <dbReference type="NCBI Taxonomy" id="535722"/>
    <lineage>
        <taxon>Eukaryota</taxon>
        <taxon>Fungi</taxon>
        <taxon>Dikarya</taxon>
        <taxon>Ascomycota</taxon>
        <taxon>Pezizomycotina</taxon>
        <taxon>Eurotiomycetes</taxon>
        <taxon>Eurotiomycetidae</taxon>
        <taxon>Onygenales</taxon>
        <taxon>Arthrodermataceae</taxon>
        <taxon>Nannizzia</taxon>
    </lineage>
</organism>